<accession>A0ABY7GKJ6</accession>
<dbReference type="Proteomes" id="UP001162780">
    <property type="component" value="Chromosome"/>
</dbReference>
<sequence length="56" mass="6375">MSSLALGKNIPPVEVTPISSHGVWLLTQTEELFLSYDDFPWFRHQPGKSIIHVEEP</sequence>
<dbReference type="EMBL" id="CP113517">
    <property type="protein sequence ID" value="WAR45024.1"/>
    <property type="molecule type" value="Genomic_DNA"/>
</dbReference>
<keyword evidence="2" id="KW-1185">Reference proteome</keyword>
<gene>
    <name evidence="1" type="ORF">NM686_000510</name>
</gene>
<evidence type="ECO:0000313" key="2">
    <source>
        <dbReference type="Proteomes" id="UP001162780"/>
    </source>
</evidence>
<organism evidence="1 2">
    <name type="scientific">Methylomonas rapida</name>
    <dbReference type="NCBI Taxonomy" id="2963939"/>
    <lineage>
        <taxon>Bacteria</taxon>
        <taxon>Pseudomonadati</taxon>
        <taxon>Pseudomonadota</taxon>
        <taxon>Gammaproteobacteria</taxon>
        <taxon>Methylococcales</taxon>
        <taxon>Methylococcaceae</taxon>
        <taxon>Methylomonas</taxon>
    </lineage>
</organism>
<dbReference type="RefSeq" id="WP_255189990.1">
    <property type="nucleotide sequence ID" value="NZ_CP113517.1"/>
</dbReference>
<evidence type="ECO:0000313" key="1">
    <source>
        <dbReference type="EMBL" id="WAR45024.1"/>
    </source>
</evidence>
<proteinExistence type="predicted"/>
<protein>
    <submittedName>
        <fullName evidence="1">Uncharacterized protein</fullName>
    </submittedName>
</protein>
<name>A0ABY7GKJ6_9GAMM</name>
<reference evidence="1" key="1">
    <citation type="submission" date="2022-11" db="EMBL/GenBank/DDBJ databases">
        <title>Methylomonas rapida sp. nov., Carotenoid-Producing Obligate Methanotrophs with High Growth Characteristics and Biotechnological Potential.</title>
        <authorList>
            <person name="Tikhonova E.N."/>
            <person name="Suleimanov R.Z."/>
            <person name="Miroshnikov K."/>
            <person name="Oshkin I.Y."/>
            <person name="Belova S.E."/>
            <person name="Danilova O.V."/>
            <person name="Ashikhmin A."/>
            <person name="Konopkin A."/>
            <person name="But S.Y."/>
            <person name="Khmelenina V.N."/>
            <person name="Kuznetsov N."/>
            <person name="Pimenov N.V."/>
            <person name="Dedysh S.N."/>
        </authorList>
    </citation>
    <scope>NUCLEOTIDE SEQUENCE</scope>
    <source>
        <strain evidence="1">MP1</strain>
    </source>
</reference>